<keyword evidence="1" id="KW-0812">Transmembrane</keyword>
<evidence type="ECO:0000313" key="2">
    <source>
        <dbReference type="EMBL" id="MET3683410.1"/>
    </source>
</evidence>
<feature type="transmembrane region" description="Helical" evidence="1">
    <location>
        <begin position="9"/>
        <end position="26"/>
    </location>
</feature>
<reference evidence="2 3" key="1">
    <citation type="submission" date="2024-06" db="EMBL/GenBank/DDBJ databases">
        <title>Genomic Encyclopedia of Type Strains, Phase IV (KMG-IV): sequencing the most valuable type-strain genomes for metagenomic binning, comparative biology and taxonomic classification.</title>
        <authorList>
            <person name="Goeker M."/>
        </authorList>
    </citation>
    <scope>NUCLEOTIDE SEQUENCE [LARGE SCALE GENOMIC DNA]</scope>
    <source>
        <strain evidence="2 3">DSM 23520</strain>
    </source>
</reference>
<gene>
    <name evidence="2" type="ORF">ABID56_001505</name>
</gene>
<name>A0ABV2KXY9_9BACI</name>
<comment type="caution">
    <text evidence="2">The sequence shown here is derived from an EMBL/GenBank/DDBJ whole genome shotgun (WGS) entry which is preliminary data.</text>
</comment>
<organism evidence="2 3">
    <name type="scientific">Alkalibacillus flavidus</name>
    <dbReference type="NCBI Taxonomy" id="546021"/>
    <lineage>
        <taxon>Bacteria</taxon>
        <taxon>Bacillati</taxon>
        <taxon>Bacillota</taxon>
        <taxon>Bacilli</taxon>
        <taxon>Bacillales</taxon>
        <taxon>Bacillaceae</taxon>
        <taxon>Alkalibacillus</taxon>
    </lineage>
</organism>
<dbReference type="Proteomes" id="UP001549167">
    <property type="component" value="Unassembled WGS sequence"/>
</dbReference>
<keyword evidence="1" id="KW-1133">Transmembrane helix</keyword>
<evidence type="ECO:0000313" key="3">
    <source>
        <dbReference type="Proteomes" id="UP001549167"/>
    </source>
</evidence>
<feature type="transmembrane region" description="Helical" evidence="1">
    <location>
        <begin position="38"/>
        <end position="58"/>
    </location>
</feature>
<protein>
    <submittedName>
        <fullName evidence="2">Uncharacterized protein</fullName>
    </submittedName>
</protein>
<proteinExistence type="predicted"/>
<keyword evidence="1" id="KW-0472">Membrane</keyword>
<accession>A0ABV2KXY9</accession>
<dbReference type="RefSeq" id="WP_354219988.1">
    <property type="nucleotide sequence ID" value="NZ_JBEPMX010000006.1"/>
</dbReference>
<evidence type="ECO:0000256" key="1">
    <source>
        <dbReference type="SAM" id="Phobius"/>
    </source>
</evidence>
<dbReference type="EMBL" id="JBEPMX010000006">
    <property type="protein sequence ID" value="MET3683410.1"/>
    <property type="molecule type" value="Genomic_DNA"/>
</dbReference>
<sequence>MNEVTIKDVLSRLFTLLVGVMILVMLNMNGDVFHPLMVGQITEFTIILLLLCGTMYMAMYIGELVDKIRFSLPIQIVGSVTMLSYFTYLLIG</sequence>
<keyword evidence="3" id="KW-1185">Reference proteome</keyword>
<feature type="transmembrane region" description="Helical" evidence="1">
    <location>
        <begin position="70"/>
        <end position="91"/>
    </location>
</feature>